<reference evidence="6" key="1">
    <citation type="submission" date="2020-12" db="EMBL/GenBank/DDBJ databases">
        <title>Oil enriched cultivation method for isolating marine PHA-producing bacteria.</title>
        <authorList>
            <person name="Zheng W."/>
            <person name="Yu S."/>
            <person name="Huang Y."/>
        </authorList>
    </citation>
    <scope>NUCLEOTIDE SEQUENCE</scope>
    <source>
        <strain evidence="6">SY-2-3</strain>
    </source>
</reference>
<comment type="similarity">
    <text evidence="1">Belongs to the LysR transcriptional regulatory family.</text>
</comment>
<dbReference type="PROSITE" id="PS50931">
    <property type="entry name" value="HTH_LYSR"/>
    <property type="match status" value="1"/>
</dbReference>
<dbReference type="PANTHER" id="PTHR30126:SF99">
    <property type="entry name" value="TRANSCRIPTIONAL REGULATOR LYSR FAMILY"/>
    <property type="match status" value="1"/>
</dbReference>
<dbReference type="InterPro" id="IPR000847">
    <property type="entry name" value="LysR_HTH_N"/>
</dbReference>
<comment type="caution">
    <text evidence="6">The sequence shown here is derived from an EMBL/GenBank/DDBJ whole genome shotgun (WGS) entry which is preliminary data.</text>
</comment>
<keyword evidence="3" id="KW-0238">DNA-binding</keyword>
<feature type="domain" description="HTH lysR-type" evidence="5">
    <location>
        <begin position="1"/>
        <end position="59"/>
    </location>
</feature>
<evidence type="ECO:0000313" key="6">
    <source>
        <dbReference type="EMBL" id="MBN8195267.1"/>
    </source>
</evidence>
<dbReference type="CDD" id="cd05466">
    <property type="entry name" value="PBP2_LTTR_substrate"/>
    <property type="match status" value="1"/>
</dbReference>
<organism evidence="6 7">
    <name type="scientific">Thalassospira povalilytica</name>
    <dbReference type="NCBI Taxonomy" id="732237"/>
    <lineage>
        <taxon>Bacteria</taxon>
        <taxon>Pseudomonadati</taxon>
        <taxon>Pseudomonadota</taxon>
        <taxon>Alphaproteobacteria</taxon>
        <taxon>Rhodospirillales</taxon>
        <taxon>Thalassospiraceae</taxon>
        <taxon>Thalassospira</taxon>
    </lineage>
</organism>
<evidence type="ECO:0000256" key="1">
    <source>
        <dbReference type="ARBA" id="ARBA00009437"/>
    </source>
</evidence>
<dbReference type="SUPFAM" id="SSF53850">
    <property type="entry name" value="Periplasmic binding protein-like II"/>
    <property type="match status" value="1"/>
</dbReference>
<dbReference type="PANTHER" id="PTHR30126">
    <property type="entry name" value="HTH-TYPE TRANSCRIPTIONAL REGULATOR"/>
    <property type="match status" value="1"/>
</dbReference>
<evidence type="ECO:0000256" key="4">
    <source>
        <dbReference type="ARBA" id="ARBA00023163"/>
    </source>
</evidence>
<keyword evidence="2" id="KW-0805">Transcription regulation</keyword>
<evidence type="ECO:0000256" key="3">
    <source>
        <dbReference type="ARBA" id="ARBA00023125"/>
    </source>
</evidence>
<dbReference type="Gene3D" id="1.10.10.10">
    <property type="entry name" value="Winged helix-like DNA-binding domain superfamily/Winged helix DNA-binding domain"/>
    <property type="match status" value="1"/>
</dbReference>
<dbReference type="SUPFAM" id="SSF46785">
    <property type="entry name" value="Winged helix' DNA-binding domain"/>
    <property type="match status" value="1"/>
</dbReference>
<dbReference type="InterPro" id="IPR036390">
    <property type="entry name" value="WH_DNA-bd_sf"/>
</dbReference>
<dbReference type="Gene3D" id="3.40.190.290">
    <property type="match status" value="1"/>
</dbReference>
<dbReference type="EMBL" id="JAEKJW010000001">
    <property type="protein sequence ID" value="MBN8195267.1"/>
    <property type="molecule type" value="Genomic_DNA"/>
</dbReference>
<keyword evidence="4" id="KW-0804">Transcription</keyword>
<evidence type="ECO:0000256" key="2">
    <source>
        <dbReference type="ARBA" id="ARBA00023015"/>
    </source>
</evidence>
<proteinExistence type="inferred from homology"/>
<dbReference type="GO" id="GO:0000976">
    <property type="term" value="F:transcription cis-regulatory region binding"/>
    <property type="evidence" value="ECO:0007669"/>
    <property type="project" value="TreeGrafter"/>
</dbReference>
<dbReference type="RefSeq" id="WP_206926469.1">
    <property type="nucleotide sequence ID" value="NZ_JAEKJW010000001.1"/>
</dbReference>
<evidence type="ECO:0000313" key="7">
    <source>
        <dbReference type="Proteomes" id="UP000664405"/>
    </source>
</evidence>
<evidence type="ECO:0000259" key="5">
    <source>
        <dbReference type="PROSITE" id="PS50931"/>
    </source>
</evidence>
<dbReference type="Proteomes" id="UP000664405">
    <property type="component" value="Unassembled WGS sequence"/>
</dbReference>
<accession>A0A8I1M5H2</accession>
<dbReference type="Pfam" id="PF00126">
    <property type="entry name" value="HTH_1"/>
    <property type="match status" value="1"/>
</dbReference>
<protein>
    <submittedName>
        <fullName evidence="6">LysR family transcriptional regulator</fullName>
    </submittedName>
</protein>
<dbReference type="AlphaFoldDB" id="A0A8I1M5H2"/>
<dbReference type="GO" id="GO:0003700">
    <property type="term" value="F:DNA-binding transcription factor activity"/>
    <property type="evidence" value="ECO:0007669"/>
    <property type="project" value="InterPro"/>
</dbReference>
<sequence length="294" mass="32296">MNISPIWLKTFCTVCDSGSFTRAADRLGLTQAAVSQHIKHIEHVVGPVFLRQGRKIELMPTGRALLHYAAEVDAAAHRLTRRVSPDQSHAGAVKIATPGSSGLGIYAALLDLQSRHRDIAIHHRFAPTDDIIDAVLDNKVELGVVTQRPDDPRLRAEKIGIEPLELILPAGVKITEYQDLVAIGFIDHPDGPSMATRLLGQVFREFSGVKSIPCHGFSNQITLILEPVARGLGFTILPAFARKAFRDQSKITVYDHDPKVFDTLYVISRAEWPLSALARTIVNEIRAVISAKQA</sequence>
<dbReference type="InterPro" id="IPR036388">
    <property type="entry name" value="WH-like_DNA-bd_sf"/>
</dbReference>
<dbReference type="InterPro" id="IPR005119">
    <property type="entry name" value="LysR_subst-bd"/>
</dbReference>
<gene>
    <name evidence="6" type="ORF">JF547_01935</name>
</gene>
<name>A0A8I1M5H2_9PROT</name>
<dbReference type="Pfam" id="PF03466">
    <property type="entry name" value="LysR_substrate"/>
    <property type="match status" value="1"/>
</dbReference>